<dbReference type="eggNOG" id="KOG0192">
    <property type="taxonomic scope" value="Eukaryota"/>
</dbReference>
<dbReference type="EMBL" id="KB095813">
    <property type="protein sequence ID" value="ESO11448.1"/>
    <property type="molecule type" value="Genomic_DNA"/>
</dbReference>
<sequence>MDNKNMSFLRPWRKKAVKMYTGTILSDGFGKILVSNDESYGGVSCFPIISLDNLRHDPYGYTWDDGPYTVMESMLWKEEPVTIKRLHTAPREGGHVDLLIAELEFMLQLHHPAILFLMGTCRTDNLENLILVYERVHLGSLYSYLHQKMESMSLLQICTLMKQVASALLYLHRKGFIHCYVTSHSLFLIRHDLVRVGNFEYMIHSCHPASNFSTMSSSVSANTSTTSYNVTIGNSRLNTQVTTNKYTNAAYNWMAPEVMDGKIPTEKSDLYSFCSVLWEMMHAKKFYSNPLIHISACAGTEIWPFSKFGLNPASAKH</sequence>
<dbReference type="AlphaFoldDB" id="T1FJ71"/>
<name>T1FJ71_HELRO</name>
<reference evidence="3" key="3">
    <citation type="submission" date="2015-06" db="UniProtKB">
        <authorList>
            <consortium name="EnsemblMetazoa"/>
        </authorList>
    </citation>
    <scope>IDENTIFICATION</scope>
</reference>
<dbReference type="CTD" id="20208870"/>
<evidence type="ECO:0000313" key="3">
    <source>
        <dbReference type="EnsemblMetazoa" id="HelroP183141"/>
    </source>
</evidence>
<dbReference type="PANTHER" id="PTHR23060:SF3">
    <property type="entry name" value="TESTIS EXPRESSED 14, INTERCELLULAR BRIDGE FORMING FACTOR"/>
    <property type="match status" value="1"/>
</dbReference>
<evidence type="ECO:0000313" key="2">
    <source>
        <dbReference type="EMBL" id="ESO11448.1"/>
    </source>
</evidence>
<dbReference type="EMBL" id="AMQM01008608">
    <property type="status" value="NOT_ANNOTATED_CDS"/>
    <property type="molecule type" value="Genomic_DNA"/>
</dbReference>
<proteinExistence type="predicted"/>
<keyword evidence="4" id="KW-1185">Reference proteome</keyword>
<dbReference type="HOGENOM" id="CLU_877927_0_0_1"/>
<dbReference type="GeneID" id="20208870"/>
<dbReference type="OMA" id="LIHISAC"/>
<dbReference type="Gene3D" id="1.10.510.10">
    <property type="entry name" value="Transferase(Phosphotransferase) domain 1"/>
    <property type="match status" value="1"/>
</dbReference>
<evidence type="ECO:0000313" key="4">
    <source>
        <dbReference type="Proteomes" id="UP000015101"/>
    </source>
</evidence>
<evidence type="ECO:0000259" key="1">
    <source>
        <dbReference type="PROSITE" id="PS50011"/>
    </source>
</evidence>
<dbReference type="Pfam" id="PF07714">
    <property type="entry name" value="PK_Tyr_Ser-Thr"/>
    <property type="match status" value="2"/>
</dbReference>
<dbReference type="InterPro" id="IPR011009">
    <property type="entry name" value="Kinase-like_dom_sf"/>
</dbReference>
<dbReference type="KEGG" id="hro:HELRODRAFT_183141"/>
<reference evidence="4" key="1">
    <citation type="submission" date="2012-12" db="EMBL/GenBank/DDBJ databases">
        <authorList>
            <person name="Hellsten U."/>
            <person name="Grimwood J."/>
            <person name="Chapman J.A."/>
            <person name="Shapiro H."/>
            <person name="Aerts A."/>
            <person name="Otillar R.P."/>
            <person name="Terry A.Y."/>
            <person name="Boore J.L."/>
            <person name="Simakov O."/>
            <person name="Marletaz F."/>
            <person name="Cho S.-J."/>
            <person name="Edsinger-Gonzales E."/>
            <person name="Havlak P."/>
            <person name="Kuo D.-H."/>
            <person name="Larsson T."/>
            <person name="Lv J."/>
            <person name="Arendt D."/>
            <person name="Savage R."/>
            <person name="Osoegawa K."/>
            <person name="de Jong P."/>
            <person name="Lindberg D.R."/>
            <person name="Seaver E.C."/>
            <person name="Weisblat D.A."/>
            <person name="Putnam N.H."/>
            <person name="Grigoriev I.V."/>
            <person name="Rokhsar D.S."/>
        </authorList>
    </citation>
    <scope>NUCLEOTIDE SEQUENCE</scope>
</reference>
<dbReference type="GO" id="GO:0051306">
    <property type="term" value="P:mitotic sister chromatid separation"/>
    <property type="evidence" value="ECO:0007669"/>
    <property type="project" value="InterPro"/>
</dbReference>
<dbReference type="PROSITE" id="PS50011">
    <property type="entry name" value="PROTEIN_KINASE_DOM"/>
    <property type="match status" value="1"/>
</dbReference>
<dbReference type="EnsemblMetazoa" id="HelroT183141">
    <property type="protein sequence ID" value="HelroP183141"/>
    <property type="gene ID" value="HelroG183141"/>
</dbReference>
<dbReference type="GO" id="GO:0007140">
    <property type="term" value="P:male meiotic nuclear division"/>
    <property type="evidence" value="ECO:0007669"/>
    <property type="project" value="InterPro"/>
</dbReference>
<accession>T1FJ71</accession>
<dbReference type="GO" id="GO:0007094">
    <property type="term" value="P:mitotic spindle assembly checkpoint signaling"/>
    <property type="evidence" value="ECO:0007669"/>
    <property type="project" value="InterPro"/>
</dbReference>
<dbReference type="SUPFAM" id="SSF56112">
    <property type="entry name" value="Protein kinase-like (PK-like)"/>
    <property type="match status" value="1"/>
</dbReference>
<organism evidence="3 4">
    <name type="scientific">Helobdella robusta</name>
    <name type="common">Californian leech</name>
    <dbReference type="NCBI Taxonomy" id="6412"/>
    <lineage>
        <taxon>Eukaryota</taxon>
        <taxon>Metazoa</taxon>
        <taxon>Spiralia</taxon>
        <taxon>Lophotrochozoa</taxon>
        <taxon>Annelida</taxon>
        <taxon>Clitellata</taxon>
        <taxon>Hirudinea</taxon>
        <taxon>Rhynchobdellida</taxon>
        <taxon>Glossiphoniidae</taxon>
        <taxon>Helobdella</taxon>
    </lineage>
</organism>
<reference evidence="2 4" key="2">
    <citation type="journal article" date="2013" name="Nature">
        <title>Insights into bilaterian evolution from three spiralian genomes.</title>
        <authorList>
            <person name="Simakov O."/>
            <person name="Marletaz F."/>
            <person name="Cho S.J."/>
            <person name="Edsinger-Gonzales E."/>
            <person name="Havlak P."/>
            <person name="Hellsten U."/>
            <person name="Kuo D.H."/>
            <person name="Larsson T."/>
            <person name="Lv J."/>
            <person name="Arendt D."/>
            <person name="Savage R."/>
            <person name="Osoegawa K."/>
            <person name="de Jong P."/>
            <person name="Grimwood J."/>
            <person name="Chapman J.A."/>
            <person name="Shapiro H."/>
            <person name="Aerts A."/>
            <person name="Otillar R.P."/>
            <person name="Terry A.Y."/>
            <person name="Boore J.L."/>
            <person name="Grigoriev I.V."/>
            <person name="Lindberg D.R."/>
            <person name="Seaver E.C."/>
            <person name="Weisblat D.A."/>
            <person name="Putnam N.H."/>
            <person name="Rokhsar D.S."/>
        </authorList>
    </citation>
    <scope>NUCLEOTIDE SEQUENCE</scope>
</reference>
<dbReference type="GO" id="GO:0004672">
    <property type="term" value="F:protein kinase activity"/>
    <property type="evidence" value="ECO:0007669"/>
    <property type="project" value="InterPro"/>
</dbReference>
<dbReference type="Gene3D" id="3.30.200.20">
    <property type="entry name" value="Phosphorylase Kinase, domain 1"/>
    <property type="match status" value="1"/>
</dbReference>
<dbReference type="GO" id="GO:0043063">
    <property type="term" value="P:intercellular bridge organization"/>
    <property type="evidence" value="ECO:0007669"/>
    <property type="project" value="InterPro"/>
</dbReference>
<dbReference type="GO" id="GO:0008608">
    <property type="term" value="P:attachment of spindle microtubules to kinetochore"/>
    <property type="evidence" value="ECO:0007669"/>
    <property type="project" value="InterPro"/>
</dbReference>
<feature type="domain" description="Protein kinase" evidence="1">
    <location>
        <begin position="18"/>
        <end position="317"/>
    </location>
</feature>
<dbReference type="InterPro" id="IPR000719">
    <property type="entry name" value="Prot_kinase_dom"/>
</dbReference>
<protein>
    <recommendedName>
        <fullName evidence="1">Protein kinase domain-containing protein</fullName>
    </recommendedName>
</protein>
<dbReference type="STRING" id="6412.T1FJ71"/>
<dbReference type="RefSeq" id="XP_009010429.1">
    <property type="nucleotide sequence ID" value="XM_009012181.1"/>
</dbReference>
<dbReference type="Proteomes" id="UP000015101">
    <property type="component" value="Unassembled WGS sequence"/>
</dbReference>
<dbReference type="GO" id="GO:0005524">
    <property type="term" value="F:ATP binding"/>
    <property type="evidence" value="ECO:0007669"/>
    <property type="project" value="InterPro"/>
</dbReference>
<dbReference type="PANTHER" id="PTHR23060">
    <property type="entry name" value="TESTIS EXPRESSED GENE 14"/>
    <property type="match status" value="1"/>
</dbReference>
<dbReference type="InterPro" id="IPR001245">
    <property type="entry name" value="Ser-Thr/Tyr_kinase_cat_dom"/>
</dbReference>
<dbReference type="InterPro" id="IPR039339">
    <property type="entry name" value="Tex14"/>
</dbReference>
<dbReference type="OrthoDB" id="5962695at2759"/>
<gene>
    <name evidence="3" type="primary">20208870</name>
    <name evidence="2" type="ORF">HELRODRAFT_183141</name>
</gene>
<dbReference type="InParanoid" id="T1FJ71"/>